<evidence type="ECO:0000313" key="3">
    <source>
        <dbReference type="EMBL" id="ATQ73372.1"/>
    </source>
</evidence>
<dbReference type="RefSeq" id="WP_229413249.1">
    <property type="nucleotide sequence ID" value="NZ_CP024608.1"/>
</dbReference>
<organism evidence="3 4">
    <name type="scientific">Massilia violaceinigra</name>
    <dbReference type="NCBI Taxonomy" id="2045208"/>
    <lineage>
        <taxon>Bacteria</taxon>
        <taxon>Pseudomonadati</taxon>
        <taxon>Pseudomonadota</taxon>
        <taxon>Betaproteobacteria</taxon>
        <taxon>Burkholderiales</taxon>
        <taxon>Oxalobacteraceae</taxon>
        <taxon>Telluria group</taxon>
        <taxon>Massilia</taxon>
    </lineage>
</organism>
<protein>
    <recommendedName>
        <fullName evidence="2">Ice-binding protein C-terminal domain-containing protein</fullName>
    </recommendedName>
</protein>
<dbReference type="Pfam" id="PF07589">
    <property type="entry name" value="PEP-CTERM"/>
    <property type="match status" value="1"/>
</dbReference>
<keyword evidence="4" id="KW-1185">Reference proteome</keyword>
<feature type="chain" id="PRO_5013588389" description="Ice-binding protein C-terminal domain-containing protein" evidence="1">
    <location>
        <begin position="26"/>
        <end position="258"/>
    </location>
</feature>
<feature type="domain" description="Ice-binding protein C-terminal" evidence="2">
    <location>
        <begin position="228"/>
        <end position="252"/>
    </location>
</feature>
<feature type="signal peptide" evidence="1">
    <location>
        <begin position="1"/>
        <end position="25"/>
    </location>
</feature>
<dbReference type="EMBL" id="CP024608">
    <property type="protein sequence ID" value="ATQ73372.1"/>
    <property type="molecule type" value="Genomic_DNA"/>
</dbReference>
<dbReference type="NCBIfam" id="TIGR02595">
    <property type="entry name" value="PEP_CTERM"/>
    <property type="match status" value="1"/>
</dbReference>
<dbReference type="InterPro" id="IPR013424">
    <property type="entry name" value="Ice-binding_C"/>
</dbReference>
<reference evidence="3" key="1">
    <citation type="submission" date="2017-10" db="EMBL/GenBank/DDBJ databases">
        <title>Massilia psychrophilum sp. nov., a novel purple-pigmented bacterium isolated from Tianshan glacier, Xinjiang Municipality, China.</title>
        <authorList>
            <person name="Wang H."/>
        </authorList>
    </citation>
    <scope>NUCLEOTIDE SEQUENCE [LARGE SCALE GENOMIC DNA]</scope>
    <source>
        <strain evidence="3">B2</strain>
    </source>
</reference>
<gene>
    <name evidence="3" type="ORF">CR152_01750</name>
</gene>
<accession>A0A2D2DEG2</accession>
<dbReference type="AlphaFoldDB" id="A0A2D2DEG2"/>
<evidence type="ECO:0000313" key="4">
    <source>
        <dbReference type="Proteomes" id="UP000229897"/>
    </source>
</evidence>
<evidence type="ECO:0000259" key="2">
    <source>
        <dbReference type="Pfam" id="PF07589"/>
    </source>
</evidence>
<name>A0A2D2DEG2_9BURK</name>
<dbReference type="KEGG" id="mass:CR152_01750"/>
<evidence type="ECO:0000256" key="1">
    <source>
        <dbReference type="SAM" id="SignalP"/>
    </source>
</evidence>
<dbReference type="Proteomes" id="UP000229897">
    <property type="component" value="Chromosome"/>
</dbReference>
<sequence>MPHSIHRLCHVALAASALCAFPAQAQLASASSDITGFSYRLVDLDLADGITPYITITPADQSNVIRRSSSLYGNGAVTHFFTIGDIGTTALSEAFGSSSTHTGSDFMQAQAQYTAVTPGYQTFGGQNEYRFKFSLTPSTRLEFSADIALRANDTGGAIQALSGVTVQGLFVWTPPEVVDYTVFSYTASVEDGTRSDHFLGELRSGAIALDGYFKMTNHATVDANPPPPVPEPQTYAMLFAGLTLLGACARRRQAVSAR</sequence>
<proteinExistence type="predicted"/>
<keyword evidence="1" id="KW-0732">Signal</keyword>